<gene>
    <name evidence="3" type="ORF">VTL71DRAFT_3265</name>
</gene>
<feature type="compositionally biased region" description="Basic and acidic residues" evidence="1">
    <location>
        <begin position="10"/>
        <end position="21"/>
    </location>
</feature>
<comment type="caution">
    <text evidence="3">The sequence shown here is derived from an EMBL/GenBank/DDBJ whole genome shotgun (WGS) entry which is preliminary data.</text>
</comment>
<evidence type="ECO:0000256" key="1">
    <source>
        <dbReference type="SAM" id="MobiDB-lite"/>
    </source>
</evidence>
<feature type="transmembrane region" description="Helical" evidence="2">
    <location>
        <begin position="87"/>
        <end position="105"/>
    </location>
</feature>
<organism evidence="3 4">
    <name type="scientific">Oculimacula yallundae</name>
    <dbReference type="NCBI Taxonomy" id="86028"/>
    <lineage>
        <taxon>Eukaryota</taxon>
        <taxon>Fungi</taxon>
        <taxon>Dikarya</taxon>
        <taxon>Ascomycota</taxon>
        <taxon>Pezizomycotina</taxon>
        <taxon>Leotiomycetes</taxon>
        <taxon>Helotiales</taxon>
        <taxon>Ploettnerulaceae</taxon>
        <taxon>Oculimacula</taxon>
    </lineage>
</organism>
<evidence type="ECO:0000256" key="2">
    <source>
        <dbReference type="SAM" id="Phobius"/>
    </source>
</evidence>
<evidence type="ECO:0008006" key="5">
    <source>
        <dbReference type="Google" id="ProtNLM"/>
    </source>
</evidence>
<keyword evidence="2" id="KW-1133">Transmembrane helix</keyword>
<feature type="region of interest" description="Disordered" evidence="1">
    <location>
        <begin position="1"/>
        <end position="29"/>
    </location>
</feature>
<accession>A0ABR4C6M5</accession>
<reference evidence="3 4" key="1">
    <citation type="journal article" date="2024" name="Commun. Biol.">
        <title>Comparative genomic analysis of thermophilic fungi reveals convergent evolutionary adaptations and gene losses.</title>
        <authorList>
            <person name="Steindorff A.S."/>
            <person name="Aguilar-Pontes M.V."/>
            <person name="Robinson A.J."/>
            <person name="Andreopoulos B."/>
            <person name="LaButti K."/>
            <person name="Kuo A."/>
            <person name="Mondo S."/>
            <person name="Riley R."/>
            <person name="Otillar R."/>
            <person name="Haridas S."/>
            <person name="Lipzen A."/>
            <person name="Grimwood J."/>
            <person name="Schmutz J."/>
            <person name="Clum A."/>
            <person name="Reid I.D."/>
            <person name="Moisan M.C."/>
            <person name="Butler G."/>
            <person name="Nguyen T.T.M."/>
            <person name="Dewar K."/>
            <person name="Conant G."/>
            <person name="Drula E."/>
            <person name="Henrissat B."/>
            <person name="Hansel C."/>
            <person name="Singer S."/>
            <person name="Hutchinson M.I."/>
            <person name="de Vries R.P."/>
            <person name="Natvig D.O."/>
            <person name="Powell A.J."/>
            <person name="Tsang A."/>
            <person name="Grigoriev I.V."/>
        </authorList>
    </citation>
    <scope>NUCLEOTIDE SEQUENCE [LARGE SCALE GENOMIC DNA]</scope>
    <source>
        <strain evidence="3 4">CBS 494.80</strain>
    </source>
</reference>
<proteinExistence type="predicted"/>
<feature type="transmembrane region" description="Helical" evidence="2">
    <location>
        <begin position="140"/>
        <end position="160"/>
    </location>
</feature>
<dbReference type="Proteomes" id="UP001595075">
    <property type="component" value="Unassembled WGS sequence"/>
</dbReference>
<sequence>MRSRSRSRSKWRDRARPRDQGSHQTRPRQARYDTIQQDAYAYYLHSRFAALVIHLLSLRVACTGSGSSAFGCLKSVFLNPPTFQQEVLQWVVSITACFFFLPKIWGIAGVLTSHHGVAFLFFTFSHCICLGRKSARLAGWLASFVAFFRLMLLLLLLLLLSRNMCIFRSKSRSAYRSGCEVVDTDRGNGARKGDMNQMR</sequence>
<evidence type="ECO:0000313" key="4">
    <source>
        <dbReference type="Proteomes" id="UP001595075"/>
    </source>
</evidence>
<dbReference type="EMBL" id="JAZHXI010000012">
    <property type="protein sequence ID" value="KAL2065595.1"/>
    <property type="molecule type" value="Genomic_DNA"/>
</dbReference>
<keyword evidence="2" id="KW-0472">Membrane</keyword>
<keyword evidence="2" id="KW-0812">Transmembrane</keyword>
<evidence type="ECO:0000313" key="3">
    <source>
        <dbReference type="EMBL" id="KAL2065595.1"/>
    </source>
</evidence>
<name>A0ABR4C6M5_9HELO</name>
<keyword evidence="4" id="KW-1185">Reference proteome</keyword>
<protein>
    <recommendedName>
        <fullName evidence="5">Transmembrane protein</fullName>
    </recommendedName>
</protein>